<dbReference type="Proteomes" id="UP000009882">
    <property type="component" value="Unassembled WGS sequence"/>
</dbReference>
<gene>
    <name evidence="1" type="ORF">PDIG_10290</name>
</gene>
<comment type="caution">
    <text evidence="1">The sequence shown here is derived from an EMBL/GenBank/DDBJ whole genome shotgun (WGS) entry which is preliminary data.</text>
</comment>
<organism evidence="1 2">
    <name type="scientific">Penicillium digitatum (strain PHI26 / CECT 20796)</name>
    <name type="common">Green mold</name>
    <dbReference type="NCBI Taxonomy" id="1170229"/>
    <lineage>
        <taxon>Eukaryota</taxon>
        <taxon>Fungi</taxon>
        <taxon>Dikarya</taxon>
        <taxon>Ascomycota</taxon>
        <taxon>Pezizomycotina</taxon>
        <taxon>Eurotiomycetes</taxon>
        <taxon>Eurotiomycetidae</taxon>
        <taxon>Eurotiales</taxon>
        <taxon>Aspergillaceae</taxon>
        <taxon>Penicillium</taxon>
    </lineage>
</organism>
<reference evidence="2" key="1">
    <citation type="journal article" date="2012" name="BMC Genomics">
        <title>Genome sequence of the necrotrophic fungus Penicillium digitatum, the main postharvest pathogen of citrus.</title>
        <authorList>
            <person name="Marcet-Houben M."/>
            <person name="Ballester A.-R."/>
            <person name="de la Fuente B."/>
            <person name="Harries E."/>
            <person name="Marcos J.F."/>
            <person name="Gonzalez-Candelas L."/>
            <person name="Gabaldon T."/>
        </authorList>
    </citation>
    <scope>NUCLEOTIDE SEQUENCE [LARGE SCALE GENOMIC DNA]</scope>
    <source>
        <strain evidence="2">PHI26 / CECT 20796</strain>
    </source>
</reference>
<accession>K9GBA7</accession>
<keyword evidence="2" id="KW-1185">Reference proteome</keyword>
<sequence length="47" mass="5537">MNTIQPTLCIWQIAFFLPLKWKPQVSWLQRTLKRGSTHGQKNENALL</sequence>
<name>K9GBA7_PEND2</name>
<dbReference type="InParanoid" id="K9GBA7"/>
<dbReference type="HOGENOM" id="CLU_3175561_0_0_1"/>
<evidence type="ECO:0000313" key="1">
    <source>
        <dbReference type="EMBL" id="EKV18349.1"/>
    </source>
</evidence>
<protein>
    <submittedName>
        <fullName evidence="1">Uncharacterized protein</fullName>
    </submittedName>
</protein>
<proteinExistence type="predicted"/>
<dbReference type="AlphaFoldDB" id="K9GBA7"/>
<evidence type="ECO:0000313" key="2">
    <source>
        <dbReference type="Proteomes" id="UP000009882"/>
    </source>
</evidence>
<dbReference type="EMBL" id="AKCT01000037">
    <property type="protein sequence ID" value="EKV18349.1"/>
    <property type="molecule type" value="Genomic_DNA"/>
</dbReference>